<dbReference type="EMBL" id="WKFB01000027">
    <property type="protein sequence ID" value="KAF6738455.1"/>
    <property type="molecule type" value="Genomic_DNA"/>
</dbReference>
<name>A0A834FQJ3_ORYME</name>
<reference evidence="1" key="1">
    <citation type="journal article" name="BMC Genomics">
        <title>Long-read sequencing and de novo genome assembly of marine medaka (Oryzias melastigma).</title>
        <authorList>
            <person name="Liang P."/>
            <person name="Saqib H.S.A."/>
            <person name="Ni X."/>
            <person name="Shen Y."/>
        </authorList>
    </citation>
    <scope>NUCLEOTIDE SEQUENCE</scope>
    <source>
        <strain evidence="1">Bigg-433</strain>
    </source>
</reference>
<proteinExistence type="predicted"/>
<evidence type="ECO:0000313" key="2">
    <source>
        <dbReference type="Proteomes" id="UP000646548"/>
    </source>
</evidence>
<evidence type="ECO:0000313" key="1">
    <source>
        <dbReference type="EMBL" id="KAF6738455.1"/>
    </source>
</evidence>
<dbReference type="AlphaFoldDB" id="A0A834FQJ3"/>
<gene>
    <name evidence="1" type="ORF">FQA47_015479</name>
</gene>
<accession>A0A834FQJ3</accession>
<comment type="caution">
    <text evidence="1">The sequence shown here is derived from an EMBL/GenBank/DDBJ whole genome shotgun (WGS) entry which is preliminary data.</text>
</comment>
<protein>
    <submittedName>
        <fullName evidence="1">Uncharacterized protein</fullName>
    </submittedName>
</protein>
<dbReference type="Proteomes" id="UP000646548">
    <property type="component" value="Unassembled WGS sequence"/>
</dbReference>
<organism evidence="1 2">
    <name type="scientific">Oryzias melastigma</name>
    <name type="common">Marine medaka</name>
    <dbReference type="NCBI Taxonomy" id="30732"/>
    <lineage>
        <taxon>Eukaryota</taxon>
        <taxon>Metazoa</taxon>
        <taxon>Chordata</taxon>
        <taxon>Craniata</taxon>
        <taxon>Vertebrata</taxon>
        <taxon>Euteleostomi</taxon>
        <taxon>Actinopterygii</taxon>
        <taxon>Neopterygii</taxon>
        <taxon>Teleostei</taxon>
        <taxon>Neoteleostei</taxon>
        <taxon>Acanthomorphata</taxon>
        <taxon>Ovalentaria</taxon>
        <taxon>Atherinomorphae</taxon>
        <taxon>Beloniformes</taxon>
        <taxon>Adrianichthyidae</taxon>
        <taxon>Oryziinae</taxon>
        <taxon>Oryzias</taxon>
    </lineage>
</organism>
<sequence length="69" mass="7914">MELRTAGEMMIQTSPWRIMGNVLIHVIRDWTVRTKWTSSGSAGVHLLLQTDHTSVRVGRYFTEVQTEPT</sequence>